<keyword evidence="4" id="KW-0862">Zinc</keyword>
<feature type="domain" description="C2H2-type" evidence="7">
    <location>
        <begin position="35"/>
        <end position="62"/>
    </location>
</feature>
<evidence type="ECO:0000256" key="5">
    <source>
        <dbReference type="ARBA" id="ARBA00023242"/>
    </source>
</evidence>
<protein>
    <recommendedName>
        <fullName evidence="7">C2H2-type domain-containing protein</fullName>
    </recommendedName>
</protein>
<dbReference type="GO" id="GO:0000978">
    <property type="term" value="F:RNA polymerase II cis-regulatory region sequence-specific DNA binding"/>
    <property type="evidence" value="ECO:0007669"/>
    <property type="project" value="TreeGrafter"/>
</dbReference>
<dbReference type="AlphaFoldDB" id="A0A131XQK4"/>
<dbReference type="Pfam" id="PF00096">
    <property type="entry name" value="zf-C2H2"/>
    <property type="match status" value="4"/>
</dbReference>
<keyword evidence="3 6" id="KW-0863">Zinc-finger</keyword>
<accession>A0A131XQK4</accession>
<evidence type="ECO:0000256" key="6">
    <source>
        <dbReference type="PROSITE-ProRule" id="PRU00042"/>
    </source>
</evidence>
<evidence type="ECO:0000313" key="8">
    <source>
        <dbReference type="EMBL" id="JAP69533.1"/>
    </source>
</evidence>
<feature type="domain" description="C2H2-type" evidence="7">
    <location>
        <begin position="64"/>
        <end position="91"/>
    </location>
</feature>
<dbReference type="GO" id="GO:0001228">
    <property type="term" value="F:DNA-binding transcription activator activity, RNA polymerase II-specific"/>
    <property type="evidence" value="ECO:0007669"/>
    <property type="project" value="TreeGrafter"/>
</dbReference>
<name>A0A131XQK4_IXORI</name>
<dbReference type="InterPro" id="IPR036236">
    <property type="entry name" value="Znf_C2H2_sf"/>
</dbReference>
<keyword evidence="1" id="KW-0479">Metal-binding</keyword>
<keyword evidence="5" id="KW-0539">Nucleus</keyword>
<dbReference type="PANTHER" id="PTHR24393:SF34">
    <property type="entry name" value="PR_SET DOMAIN 13"/>
    <property type="match status" value="1"/>
</dbReference>
<dbReference type="PROSITE" id="PS00028">
    <property type="entry name" value="ZINC_FINGER_C2H2_1"/>
    <property type="match status" value="4"/>
</dbReference>
<dbReference type="PROSITE" id="PS50157">
    <property type="entry name" value="ZINC_FINGER_C2H2_2"/>
    <property type="match status" value="5"/>
</dbReference>
<evidence type="ECO:0000259" key="7">
    <source>
        <dbReference type="PROSITE" id="PS50157"/>
    </source>
</evidence>
<feature type="domain" description="C2H2-type" evidence="7">
    <location>
        <begin position="357"/>
        <end position="381"/>
    </location>
</feature>
<dbReference type="EMBL" id="GEFM01006263">
    <property type="protein sequence ID" value="JAP69533.1"/>
    <property type="molecule type" value="mRNA"/>
</dbReference>
<dbReference type="SUPFAM" id="SSF57667">
    <property type="entry name" value="beta-beta-alpha zinc fingers"/>
    <property type="match status" value="4"/>
</dbReference>
<evidence type="ECO:0000256" key="4">
    <source>
        <dbReference type="ARBA" id="ARBA00022833"/>
    </source>
</evidence>
<evidence type="ECO:0000256" key="3">
    <source>
        <dbReference type="ARBA" id="ARBA00022771"/>
    </source>
</evidence>
<dbReference type="InterPro" id="IPR013087">
    <property type="entry name" value="Znf_C2H2_type"/>
</dbReference>
<evidence type="ECO:0000256" key="1">
    <source>
        <dbReference type="ARBA" id="ARBA00022723"/>
    </source>
</evidence>
<organism evidence="8">
    <name type="scientific">Ixodes ricinus</name>
    <name type="common">Common tick</name>
    <name type="synonym">Acarus ricinus</name>
    <dbReference type="NCBI Taxonomy" id="34613"/>
    <lineage>
        <taxon>Eukaryota</taxon>
        <taxon>Metazoa</taxon>
        <taxon>Ecdysozoa</taxon>
        <taxon>Arthropoda</taxon>
        <taxon>Chelicerata</taxon>
        <taxon>Arachnida</taxon>
        <taxon>Acari</taxon>
        <taxon>Parasitiformes</taxon>
        <taxon>Ixodida</taxon>
        <taxon>Ixodoidea</taxon>
        <taxon>Ixodidae</taxon>
        <taxon>Ixodinae</taxon>
        <taxon>Ixodes</taxon>
    </lineage>
</organism>
<evidence type="ECO:0000256" key="2">
    <source>
        <dbReference type="ARBA" id="ARBA00022737"/>
    </source>
</evidence>
<feature type="non-terminal residue" evidence="8">
    <location>
        <position position="1"/>
    </location>
</feature>
<reference evidence="8" key="1">
    <citation type="submission" date="2016-02" db="EMBL/GenBank/DDBJ databases">
        <title>RNAseq analyses of the midgut from blood- or serum-fed Ixodes ricinus ticks.</title>
        <authorList>
            <person name="Perner J."/>
            <person name="Provaznik J."/>
            <person name="Schrenkova J."/>
            <person name="Urbanova V."/>
            <person name="Ribeiro J.M."/>
            <person name="Kopacek P."/>
        </authorList>
    </citation>
    <scope>NUCLEOTIDE SEQUENCE</scope>
    <source>
        <tissue evidence="8">Gut</tissue>
    </source>
</reference>
<feature type="domain" description="C2H2-type" evidence="7">
    <location>
        <begin position="7"/>
        <end position="34"/>
    </location>
</feature>
<dbReference type="Gene3D" id="3.30.160.60">
    <property type="entry name" value="Classic Zinc Finger"/>
    <property type="match status" value="5"/>
</dbReference>
<dbReference type="GO" id="GO:0005634">
    <property type="term" value="C:nucleus"/>
    <property type="evidence" value="ECO:0007669"/>
    <property type="project" value="TreeGrafter"/>
</dbReference>
<proteinExistence type="evidence at transcript level"/>
<dbReference type="PANTHER" id="PTHR24393">
    <property type="entry name" value="ZINC FINGER PROTEIN"/>
    <property type="match status" value="1"/>
</dbReference>
<keyword evidence="2" id="KW-0677">Repeat</keyword>
<feature type="domain" description="C2H2-type" evidence="7">
    <location>
        <begin position="119"/>
        <end position="146"/>
    </location>
</feature>
<dbReference type="SMART" id="SM00355">
    <property type="entry name" value="ZnF_C2H2"/>
    <property type="match status" value="5"/>
</dbReference>
<sequence>HSDERPFKCPICPKAYKKKLSLTTHKISHSDERLFRCPSCPNSCCSQSSLSVHTRLHQKGERTFKCETCDRSFTEKRHLTSHELIHAGPKPFTFSTSSEDFRFRAMLNYQKTIHVPVAYKCPTCPKLFRTKFYLNVHEKLHKNERTCLKDIYQKCSMNSHKTIHECKGTSRCDTCDKLFEQRMGLSRPQPTTCDLPPVAMRTGGRLFKSGACPKGLIEKSILSLYERLHKGKMSSKSENLDAAFLRKYKQVGCKQSQLIKNHILCHTSSEALCKESHLTAHGKIHQDELTCNPGTRAIAVAEEEHVNAHQTVHKSEGLSKRPVQPKVVKLNLPLQSKLSFQLKLPLNLLSNYKGTIYKCSTCTMAFTNEQHLNAHQAAHTR</sequence>
<dbReference type="GO" id="GO:0008270">
    <property type="term" value="F:zinc ion binding"/>
    <property type="evidence" value="ECO:0007669"/>
    <property type="project" value="UniProtKB-KW"/>
</dbReference>
<dbReference type="FunFam" id="3.30.160.60:FF:000065">
    <property type="entry name" value="B-cell CLL/lymphoma 6, member B"/>
    <property type="match status" value="1"/>
</dbReference>